<organism evidence="2 3">
    <name type="scientific">Carpediemonas membranifera</name>
    <dbReference type="NCBI Taxonomy" id="201153"/>
    <lineage>
        <taxon>Eukaryota</taxon>
        <taxon>Metamonada</taxon>
        <taxon>Carpediemonas-like organisms</taxon>
        <taxon>Carpediemonas</taxon>
    </lineage>
</organism>
<evidence type="ECO:0000313" key="2">
    <source>
        <dbReference type="EMBL" id="KAG9391447.1"/>
    </source>
</evidence>
<accession>A0A8J6E248</accession>
<dbReference type="AlphaFoldDB" id="A0A8J6E248"/>
<protein>
    <submittedName>
        <fullName evidence="2">Uncharacterized protein</fullName>
    </submittedName>
</protein>
<feature type="compositionally biased region" description="Polar residues" evidence="1">
    <location>
        <begin position="427"/>
        <end position="439"/>
    </location>
</feature>
<keyword evidence="3" id="KW-1185">Reference proteome</keyword>
<feature type="region of interest" description="Disordered" evidence="1">
    <location>
        <begin position="47"/>
        <end position="123"/>
    </location>
</feature>
<gene>
    <name evidence="2" type="ORF">J8273_6207</name>
</gene>
<evidence type="ECO:0000313" key="3">
    <source>
        <dbReference type="Proteomes" id="UP000717585"/>
    </source>
</evidence>
<sequence length="497" mass="53545">MAKHDEKPGLDMNSKRYRLADLSEERVRSLASSSVLQNYRQQLKTSADMFFDEPEPSTLSPTTRTPTAPRVRASPQQTQVMNLQHRDSPQQLLKNRESPQQRMESPSSAPIPHQITRRSAQRAETESAILEDILLAIQSLEHATRSNQATLSDLVRQVGALTAAQQQVLSRPATMVGGSPSRSPENMRPAQASPAYIEGTQPDQPKRKKKNIFRMLAPIGRKKKGKHGKSTHPRIVRALDIDETSSRAMSAASLTDFDFDSTHKSRSTRSGLGEVTRVSPDCEEDEPPTRPPAIPVEPAEPVREAVRPTLPIDVVEAAVDHEGVQAELTDTDPADSPRQDPAAAVTEESAPTVQQAEVLPDAEADSEANAELDPTALSPVPEPAAPFHRAPVPEPQEATPGSPDSLALSDDGVVETGVTEYPLSPALHSSTAELPTVTDSELDEAELAQAGHDKSAEDAEVAALMPTRALGSPDFPSYTPPEDESDSGPGTRLPGLA</sequence>
<reference evidence="2" key="1">
    <citation type="submission" date="2021-05" db="EMBL/GenBank/DDBJ databases">
        <title>A free-living protist that lacks canonical eukaryotic 1 DNA replication and segregation systems.</title>
        <authorList>
            <person name="Salas-Leiva D.E."/>
            <person name="Tromer E.C."/>
            <person name="Curtis B.A."/>
            <person name="Jerlstrom-Hultqvist J."/>
            <person name="Kolisko M."/>
            <person name="Yi Z."/>
            <person name="Salas-Leiva J.S."/>
            <person name="Gallot-Lavallee L."/>
            <person name="Kops G.J.P.L."/>
            <person name="Archibald J.M."/>
            <person name="Simpson A.G.B."/>
            <person name="Roger A.J."/>
        </authorList>
    </citation>
    <scope>NUCLEOTIDE SEQUENCE</scope>
    <source>
        <strain evidence="2">BICM</strain>
    </source>
</reference>
<proteinExistence type="predicted"/>
<feature type="compositionally biased region" description="Basic and acidic residues" evidence="1">
    <location>
        <begin position="84"/>
        <end position="99"/>
    </location>
</feature>
<comment type="caution">
    <text evidence="2">The sequence shown here is derived from an EMBL/GenBank/DDBJ whole genome shotgun (WGS) entry which is preliminary data.</text>
</comment>
<dbReference type="Proteomes" id="UP000717585">
    <property type="component" value="Unassembled WGS sequence"/>
</dbReference>
<name>A0A8J6E248_9EUKA</name>
<evidence type="ECO:0000256" key="1">
    <source>
        <dbReference type="SAM" id="MobiDB-lite"/>
    </source>
</evidence>
<dbReference type="EMBL" id="JAHDYR010000053">
    <property type="protein sequence ID" value="KAG9391447.1"/>
    <property type="molecule type" value="Genomic_DNA"/>
</dbReference>
<feature type="compositionally biased region" description="Low complexity" evidence="1">
    <location>
        <begin position="56"/>
        <end position="75"/>
    </location>
</feature>
<feature type="region of interest" description="Disordered" evidence="1">
    <location>
        <begin position="260"/>
        <end position="497"/>
    </location>
</feature>
<feature type="compositionally biased region" description="Acidic residues" evidence="1">
    <location>
        <begin position="360"/>
        <end position="370"/>
    </location>
</feature>